<dbReference type="AlphaFoldDB" id="A0A1W1V2D5"/>
<reference evidence="3" key="1">
    <citation type="submission" date="2017-04" db="EMBL/GenBank/DDBJ databases">
        <authorList>
            <person name="Varghese N."/>
            <person name="Submissions S."/>
        </authorList>
    </citation>
    <scope>NUCLEOTIDE SEQUENCE [LARGE SCALE GENOMIC DNA]</scope>
    <source>
        <strain evidence="3">DSM 23072</strain>
    </source>
</reference>
<organism evidence="2 3">
    <name type="scientific">Pasteurella testudinis DSM 23072</name>
    <dbReference type="NCBI Taxonomy" id="1122938"/>
    <lineage>
        <taxon>Bacteria</taxon>
        <taxon>Pseudomonadati</taxon>
        <taxon>Pseudomonadota</taxon>
        <taxon>Gammaproteobacteria</taxon>
        <taxon>Pasteurellales</taxon>
        <taxon>Pasteurellaceae</taxon>
        <taxon>Pasteurella</taxon>
    </lineage>
</organism>
<dbReference type="STRING" id="1122938.SAMN05660772_00981"/>
<proteinExistence type="predicted"/>
<feature type="domain" description="Helix-turn-helix" evidence="1">
    <location>
        <begin position="20"/>
        <end position="60"/>
    </location>
</feature>
<sequence length="62" mass="6908">MTTQQTEIKKHYSITELTALGIGSRSKIDRLAAKGLLKKIKIGRSVRFCAEDVNQFISNNNA</sequence>
<dbReference type="Pfam" id="PF12728">
    <property type="entry name" value="HTH_17"/>
    <property type="match status" value="1"/>
</dbReference>
<evidence type="ECO:0000259" key="1">
    <source>
        <dbReference type="Pfam" id="PF12728"/>
    </source>
</evidence>
<gene>
    <name evidence="2" type="ORF">SAMN05660772_00981</name>
</gene>
<dbReference type="RefSeq" id="WP_084257535.1">
    <property type="nucleotide sequence ID" value="NZ_FWWV01000035.1"/>
</dbReference>
<name>A0A1W1V2D5_9PAST</name>
<keyword evidence="3" id="KW-1185">Reference proteome</keyword>
<evidence type="ECO:0000313" key="2">
    <source>
        <dbReference type="EMBL" id="SMB87485.1"/>
    </source>
</evidence>
<evidence type="ECO:0000313" key="3">
    <source>
        <dbReference type="Proteomes" id="UP000192408"/>
    </source>
</evidence>
<accession>A0A1W1V2D5</accession>
<protein>
    <submittedName>
        <fullName evidence="2">DNA binding domain-containing protein, excisionase family</fullName>
    </submittedName>
</protein>
<dbReference type="EMBL" id="FWWV01000035">
    <property type="protein sequence ID" value="SMB87485.1"/>
    <property type="molecule type" value="Genomic_DNA"/>
</dbReference>
<dbReference type="Proteomes" id="UP000192408">
    <property type="component" value="Unassembled WGS sequence"/>
</dbReference>
<dbReference type="InterPro" id="IPR041657">
    <property type="entry name" value="HTH_17"/>
</dbReference>